<evidence type="ECO:0000256" key="1">
    <source>
        <dbReference type="ARBA" id="ARBA00004123"/>
    </source>
</evidence>
<dbReference type="Proteomes" id="UP001295684">
    <property type="component" value="Unassembled WGS sequence"/>
</dbReference>
<dbReference type="InterPro" id="IPR016024">
    <property type="entry name" value="ARM-type_fold"/>
</dbReference>
<dbReference type="Pfam" id="PF18777">
    <property type="entry name" value="CRM1_repeat"/>
    <property type="match status" value="1"/>
</dbReference>
<dbReference type="GO" id="GO:0005634">
    <property type="term" value="C:nucleus"/>
    <property type="evidence" value="ECO:0007669"/>
    <property type="project" value="UniProtKB-SubCell"/>
</dbReference>
<dbReference type="SUPFAM" id="SSF48371">
    <property type="entry name" value="ARM repeat"/>
    <property type="match status" value="1"/>
</dbReference>
<dbReference type="PANTHER" id="PTHR11223:SF2">
    <property type="entry name" value="EXPORTIN-1"/>
    <property type="match status" value="1"/>
</dbReference>
<sequence length="1115" mass="127630">MEMSNSLNPEDLLNDAIPFDQNKVALLDEIVSALYSQNPTYMAQANEILTKFQQNENAWQFVDIILENSNSNNAKFIALSVLDNTVSNKWKILPEDQKSGIKEYITNLVISLGKSEVSNTTGGPLLTKLNQTLVSIVKHEWTTTWKDFISEICEASKTDQGLCENTMNILKLLSEEIFDFSKNQISSKKANELKETMTVQFASIYDLCVFVLNTSIENSGSVKKDLVKSCLKTFASFMSWIPFGYIFETDILEKLINNFYVVPSFRNDTLPCLVEVASLKISPDDPKCDEYTEKQFLLFITFVSKTVEVTKDRNLTEEYSRISEGQRPYFEIFCLQTGLFLSEFINNQIEKIEQLTSFNEVPSEFSENLAGAVGKGLDYLIQLSNIELSELFKTMMEFWHKFTYYILVATKGRDMFSKTGDTTLINLQNNKLVVNPTLRQDIIPNYLEKLCITMIRTMAKPEEVLVVIDENGNPVEELITDTETVSLYDTMRENLVFLTNIDSKKVYTIITSSLDNLLANEANFSFDALNKICWALGSISECMMEEEENKFVVTVIKELLNLVDKKKGKDNKALVAADIMYVVGQFPRFLCTHWAFLKTVIKKLNEFMAEKHPGVQDMATEVFLKISKKTKRMFVIKQGNEEPYICELIRNLPENTKDLEVKQSLHIYEGLGHMISEEKDEGSRSILLEQLMQYTQNEWQYVLDTANNDPSSLQSIDTIRTIGFIIKANERVAFALGSSYVTHLAKIFQELMQVYKLYSENISSAISNGPGSYNNSILRATKTVRREILNLIATFIKSNEDPELIVTEFLPILSELITDYNQNVPNARDPEVLSLFSTLIEKMGDKMSEYIPDILNYLFESTLTMINNDYTTFMDFRKNFFGLIKNIVNYSLEGLFGATEENFKVCIDSIIWAIKHYQIQLAEIGLDTMSELLTKVVSNQEIANVFFQNFYMSIMQDTFFVLTDSLHKSGFYKQALIIMRLISVVENDIFEGTLSEEVSNNKEFVIEYLSDALVKLFPNTNKVQIQTFVLNMFNNCNEKKEFVSTMRDFLIALKEFAGNDQDSLYELEKQAAMKEAQEREELRKNAIPGLVKQKVLENFNGVAKIDDEGEDDNEL</sequence>
<dbReference type="GO" id="GO:0005737">
    <property type="term" value="C:cytoplasm"/>
    <property type="evidence" value="ECO:0007669"/>
    <property type="project" value="TreeGrafter"/>
</dbReference>
<dbReference type="InterPro" id="IPR040485">
    <property type="entry name" value="XPO1_repeat_3"/>
</dbReference>
<dbReference type="Gene3D" id="1.25.10.10">
    <property type="entry name" value="Leucine-rich Repeat Variant"/>
    <property type="match status" value="1"/>
</dbReference>
<evidence type="ECO:0000256" key="5">
    <source>
        <dbReference type="ARBA" id="ARBA00022927"/>
    </source>
</evidence>
<dbReference type="GO" id="GO:0051028">
    <property type="term" value="P:mRNA transport"/>
    <property type="evidence" value="ECO:0007669"/>
    <property type="project" value="UniProtKB-KW"/>
</dbReference>
<evidence type="ECO:0000259" key="8">
    <source>
        <dbReference type="PROSITE" id="PS50166"/>
    </source>
</evidence>
<dbReference type="Pfam" id="PF18787">
    <property type="entry name" value="CRM1_repeat_3"/>
    <property type="match status" value="1"/>
</dbReference>
<evidence type="ECO:0000256" key="2">
    <source>
        <dbReference type="ARBA" id="ARBA00009466"/>
    </source>
</evidence>
<dbReference type="AlphaFoldDB" id="A0AAD1XMI5"/>
<keyword evidence="5" id="KW-0653">Protein transport</keyword>
<evidence type="ECO:0000256" key="4">
    <source>
        <dbReference type="ARBA" id="ARBA00022816"/>
    </source>
</evidence>
<comment type="similarity">
    <text evidence="2">Belongs to the exportin family.</text>
</comment>
<comment type="subcellular location">
    <subcellularLocation>
        <location evidence="1">Nucleus</location>
    </subcellularLocation>
</comment>
<accession>A0AAD1XMI5</accession>
<keyword evidence="6" id="KW-0539">Nucleus</keyword>
<keyword evidence="4" id="KW-0509">mRNA transport</keyword>
<dbReference type="InterPro" id="IPR013598">
    <property type="entry name" value="Exportin-1/Importin-b-like"/>
</dbReference>
<dbReference type="Pfam" id="PF08389">
    <property type="entry name" value="Xpo1"/>
    <property type="match status" value="1"/>
</dbReference>
<dbReference type="InterPro" id="IPR041235">
    <property type="entry name" value="Exp1_repeat_2"/>
</dbReference>
<dbReference type="InterPro" id="IPR045065">
    <property type="entry name" value="XPO1/5"/>
</dbReference>
<dbReference type="SMART" id="SM00913">
    <property type="entry name" value="IBN_N"/>
    <property type="match status" value="1"/>
</dbReference>
<dbReference type="EMBL" id="CAMPGE010016877">
    <property type="protein sequence ID" value="CAI2375402.1"/>
    <property type="molecule type" value="Genomic_DNA"/>
</dbReference>
<evidence type="ECO:0000256" key="3">
    <source>
        <dbReference type="ARBA" id="ARBA00022448"/>
    </source>
</evidence>
<dbReference type="Pfam" id="PF18784">
    <property type="entry name" value="CRM1_repeat_2"/>
    <property type="match status" value="1"/>
</dbReference>
<dbReference type="GO" id="GO:0005049">
    <property type="term" value="F:nuclear export signal receptor activity"/>
    <property type="evidence" value="ECO:0007669"/>
    <property type="project" value="InterPro"/>
</dbReference>
<dbReference type="GO" id="GO:0006611">
    <property type="term" value="P:protein export from nucleus"/>
    <property type="evidence" value="ECO:0007669"/>
    <property type="project" value="InterPro"/>
</dbReference>
<evidence type="ECO:0000313" key="9">
    <source>
        <dbReference type="EMBL" id="CAI2375402.1"/>
    </source>
</evidence>
<dbReference type="GO" id="GO:0000055">
    <property type="term" value="P:ribosomal large subunit export from nucleus"/>
    <property type="evidence" value="ECO:0007669"/>
    <property type="project" value="TreeGrafter"/>
</dbReference>
<name>A0AAD1XMI5_EUPCR</name>
<proteinExistence type="inferred from homology"/>
<evidence type="ECO:0000256" key="6">
    <source>
        <dbReference type="ARBA" id="ARBA00023242"/>
    </source>
</evidence>
<keyword evidence="10" id="KW-1185">Reference proteome</keyword>
<dbReference type="InterPro" id="IPR041123">
    <property type="entry name" value="CRM1_repeat"/>
</dbReference>
<evidence type="ECO:0000256" key="7">
    <source>
        <dbReference type="ARBA" id="ARBA00073514"/>
    </source>
</evidence>
<dbReference type="Pfam" id="PF03810">
    <property type="entry name" value="IBN_N"/>
    <property type="match status" value="1"/>
</dbReference>
<dbReference type="PROSITE" id="PS50166">
    <property type="entry name" value="IMPORTIN_B_NT"/>
    <property type="match status" value="1"/>
</dbReference>
<evidence type="ECO:0000313" key="10">
    <source>
        <dbReference type="Proteomes" id="UP001295684"/>
    </source>
</evidence>
<dbReference type="InterPro" id="IPR014877">
    <property type="entry name" value="XPO1_C_dom"/>
</dbReference>
<feature type="domain" description="Importin N-terminal" evidence="8">
    <location>
        <begin position="45"/>
        <end position="111"/>
    </location>
</feature>
<dbReference type="Pfam" id="PF08767">
    <property type="entry name" value="CRM1_C"/>
    <property type="match status" value="1"/>
</dbReference>
<protein>
    <recommendedName>
        <fullName evidence="7">Exportin-1</fullName>
    </recommendedName>
</protein>
<reference evidence="9" key="1">
    <citation type="submission" date="2023-07" db="EMBL/GenBank/DDBJ databases">
        <authorList>
            <consortium name="AG Swart"/>
            <person name="Singh M."/>
            <person name="Singh A."/>
            <person name="Seah K."/>
            <person name="Emmerich C."/>
        </authorList>
    </citation>
    <scope>NUCLEOTIDE SEQUENCE</scope>
    <source>
        <strain evidence="9">DP1</strain>
    </source>
</reference>
<keyword evidence="3" id="KW-0813">Transport</keyword>
<dbReference type="FunFam" id="1.25.10.10:FF:001255">
    <property type="entry name" value="Exportin 1"/>
    <property type="match status" value="1"/>
</dbReference>
<comment type="caution">
    <text evidence="9">The sequence shown here is derived from an EMBL/GenBank/DDBJ whole genome shotgun (WGS) entry which is preliminary data.</text>
</comment>
<dbReference type="GO" id="GO:0000056">
    <property type="term" value="P:ribosomal small subunit export from nucleus"/>
    <property type="evidence" value="ECO:0007669"/>
    <property type="project" value="TreeGrafter"/>
</dbReference>
<dbReference type="InterPro" id="IPR011989">
    <property type="entry name" value="ARM-like"/>
</dbReference>
<dbReference type="PANTHER" id="PTHR11223">
    <property type="entry name" value="EXPORTIN 1/5"/>
    <property type="match status" value="1"/>
</dbReference>
<dbReference type="GO" id="GO:0031267">
    <property type="term" value="F:small GTPase binding"/>
    <property type="evidence" value="ECO:0007669"/>
    <property type="project" value="InterPro"/>
</dbReference>
<gene>
    <name evidence="9" type="ORF">ECRASSUSDP1_LOCUS16764</name>
</gene>
<dbReference type="SMART" id="SM01102">
    <property type="entry name" value="CRM1_C"/>
    <property type="match status" value="1"/>
</dbReference>
<dbReference type="InterPro" id="IPR001494">
    <property type="entry name" value="Importin-beta_N"/>
</dbReference>
<organism evidence="9 10">
    <name type="scientific">Euplotes crassus</name>
    <dbReference type="NCBI Taxonomy" id="5936"/>
    <lineage>
        <taxon>Eukaryota</taxon>
        <taxon>Sar</taxon>
        <taxon>Alveolata</taxon>
        <taxon>Ciliophora</taxon>
        <taxon>Intramacronucleata</taxon>
        <taxon>Spirotrichea</taxon>
        <taxon>Hypotrichia</taxon>
        <taxon>Euplotida</taxon>
        <taxon>Euplotidae</taxon>
        <taxon>Moneuplotes</taxon>
    </lineage>
</organism>